<dbReference type="PANTHER" id="PTHR43033">
    <property type="entry name" value="TRNA(ILE)-LYSIDINE SYNTHASE-RELATED"/>
    <property type="match status" value="1"/>
</dbReference>
<dbReference type="RefSeq" id="WP_204469114.1">
    <property type="nucleotide sequence ID" value="NZ_JACLYU010000011.1"/>
</dbReference>
<reference evidence="10" key="2">
    <citation type="journal article" date="2021" name="Sci. Rep.">
        <title>The distribution of antibiotic resistance genes in chicken gut microbiota commensals.</title>
        <authorList>
            <person name="Juricova H."/>
            <person name="Matiasovicova J."/>
            <person name="Kubasova T."/>
            <person name="Cejkova D."/>
            <person name="Rychlik I."/>
        </authorList>
    </citation>
    <scope>NUCLEOTIDE SEQUENCE</scope>
    <source>
        <strain evidence="10">An836</strain>
    </source>
</reference>
<keyword evidence="3 7" id="KW-0819">tRNA processing</keyword>
<dbReference type="GO" id="GO:0005524">
    <property type="term" value="F:ATP binding"/>
    <property type="evidence" value="ECO:0007669"/>
    <property type="project" value="UniProtKB-UniRule"/>
</dbReference>
<dbReference type="EC" id="6.3.4.19" evidence="7"/>
<dbReference type="Gene3D" id="1.20.59.20">
    <property type="match status" value="1"/>
</dbReference>
<organism evidence="10 11">
    <name type="scientific">Bifidobacterium pullorum subsp. saeculare</name>
    <dbReference type="NCBI Taxonomy" id="78257"/>
    <lineage>
        <taxon>Bacteria</taxon>
        <taxon>Bacillati</taxon>
        <taxon>Actinomycetota</taxon>
        <taxon>Actinomycetes</taxon>
        <taxon>Bifidobacteriales</taxon>
        <taxon>Bifidobacteriaceae</taxon>
        <taxon>Bifidobacterium</taxon>
    </lineage>
</organism>
<comment type="catalytic activity">
    <reaction evidence="6 7">
        <text>cytidine(34) in tRNA(Ile2) + L-lysine + ATP = lysidine(34) in tRNA(Ile2) + AMP + diphosphate + H(+)</text>
        <dbReference type="Rhea" id="RHEA:43744"/>
        <dbReference type="Rhea" id="RHEA-COMP:10625"/>
        <dbReference type="Rhea" id="RHEA-COMP:10670"/>
        <dbReference type="ChEBI" id="CHEBI:15378"/>
        <dbReference type="ChEBI" id="CHEBI:30616"/>
        <dbReference type="ChEBI" id="CHEBI:32551"/>
        <dbReference type="ChEBI" id="CHEBI:33019"/>
        <dbReference type="ChEBI" id="CHEBI:82748"/>
        <dbReference type="ChEBI" id="CHEBI:83665"/>
        <dbReference type="ChEBI" id="CHEBI:456215"/>
        <dbReference type="EC" id="6.3.4.19"/>
    </reaction>
</comment>
<dbReference type="NCBIfam" id="TIGR02432">
    <property type="entry name" value="lysidine_TilS_N"/>
    <property type="match status" value="1"/>
</dbReference>
<dbReference type="InterPro" id="IPR012795">
    <property type="entry name" value="tRNA_Ile_lys_synt_N"/>
</dbReference>
<dbReference type="SUPFAM" id="SSF82829">
    <property type="entry name" value="MesJ substrate recognition domain-like"/>
    <property type="match status" value="1"/>
</dbReference>
<dbReference type="CDD" id="cd01992">
    <property type="entry name" value="TilS_N"/>
    <property type="match status" value="1"/>
</dbReference>
<dbReference type="Pfam" id="PF01171">
    <property type="entry name" value="ATP_bind_3"/>
    <property type="match status" value="1"/>
</dbReference>
<evidence type="ECO:0000256" key="3">
    <source>
        <dbReference type="ARBA" id="ARBA00022694"/>
    </source>
</evidence>
<dbReference type="PANTHER" id="PTHR43033:SF1">
    <property type="entry name" value="TRNA(ILE)-LYSIDINE SYNTHASE-RELATED"/>
    <property type="match status" value="1"/>
</dbReference>
<gene>
    <name evidence="7 10" type="primary">tilS</name>
    <name evidence="10" type="ORF">H7U32_06465</name>
</gene>
<evidence type="ECO:0000256" key="7">
    <source>
        <dbReference type="HAMAP-Rule" id="MF_01161"/>
    </source>
</evidence>
<keyword evidence="5 7" id="KW-0067">ATP-binding</keyword>
<feature type="domain" description="tRNA(Ile)-lysidine/2-thiocytidine synthase N-terminal" evidence="8">
    <location>
        <begin position="45"/>
        <end position="214"/>
    </location>
</feature>
<keyword evidence="2 7" id="KW-0436">Ligase</keyword>
<dbReference type="EMBL" id="JACLYU010000011">
    <property type="protein sequence ID" value="MBM6699953.1"/>
    <property type="molecule type" value="Genomic_DNA"/>
</dbReference>
<dbReference type="Proteomes" id="UP000718821">
    <property type="component" value="Unassembled WGS sequence"/>
</dbReference>
<keyword evidence="1 7" id="KW-0963">Cytoplasm</keyword>
<evidence type="ECO:0000256" key="4">
    <source>
        <dbReference type="ARBA" id="ARBA00022741"/>
    </source>
</evidence>
<dbReference type="SUPFAM" id="SSF52402">
    <property type="entry name" value="Adenine nucleotide alpha hydrolases-like"/>
    <property type="match status" value="1"/>
</dbReference>
<evidence type="ECO:0000256" key="5">
    <source>
        <dbReference type="ARBA" id="ARBA00022840"/>
    </source>
</evidence>
<comment type="domain">
    <text evidence="7">The N-terminal region contains the highly conserved SGGXDS motif, predicted to be a P-loop motif involved in ATP binding.</text>
</comment>
<dbReference type="HAMAP" id="MF_01161">
    <property type="entry name" value="tRNA_Ile_lys_synt"/>
    <property type="match status" value="1"/>
</dbReference>
<dbReference type="GO" id="GO:0006400">
    <property type="term" value="P:tRNA modification"/>
    <property type="evidence" value="ECO:0007669"/>
    <property type="project" value="UniProtKB-UniRule"/>
</dbReference>
<dbReference type="Gene3D" id="3.40.50.620">
    <property type="entry name" value="HUPs"/>
    <property type="match status" value="1"/>
</dbReference>
<feature type="domain" description="tRNA(Ile)-lysidine synthase substrate-binding" evidence="9">
    <location>
        <begin position="306"/>
        <end position="362"/>
    </location>
</feature>
<dbReference type="InterPro" id="IPR014729">
    <property type="entry name" value="Rossmann-like_a/b/a_fold"/>
</dbReference>
<dbReference type="InterPro" id="IPR011063">
    <property type="entry name" value="TilS/TtcA_N"/>
</dbReference>
<evidence type="ECO:0000313" key="10">
    <source>
        <dbReference type="EMBL" id="MBM6699953.1"/>
    </source>
</evidence>
<comment type="subcellular location">
    <subcellularLocation>
        <location evidence="7">Cytoplasm</location>
    </subcellularLocation>
</comment>
<sequence>MPYDARMRAAIGATRAALAGLGLGPADPRFLEHGEHEPAPGAPLLLVACSGGRDSMALAAVARIVCAAWGFGCGAVVVDHGLQDGSDAVAQAAADRCRTLGLAPVAVRRVQVAGDAGQGVEAAAREARYAALAHEAARLGAAAVLLAHTRDDQAETVLLGLLRSGGLDAVAGMPPRAVHHGVVFLRPLLDLTRQDTTGICRSLGLDWWDDPTNGPDAAADDGPLPRDYPLRSRVRHDLVPFLADFAGTDVTRRLAEGARLAQRDRDCLDALADAAGERAVALAAEPAGGPSGLLRPGDLAAIDARSLQAEHPAIRTRVIARALAAAGIASNARQVAAIDRLVADWHGQGGVALPGGHSANRQKHVIHVCQDGAHANR</sequence>
<name>A0A938WZL3_9BIFI</name>
<dbReference type="InterPro" id="IPR015262">
    <property type="entry name" value="tRNA_Ile_lys_synt_subst-bd"/>
</dbReference>
<evidence type="ECO:0000256" key="2">
    <source>
        <dbReference type="ARBA" id="ARBA00022598"/>
    </source>
</evidence>
<evidence type="ECO:0000259" key="9">
    <source>
        <dbReference type="Pfam" id="PF09179"/>
    </source>
</evidence>
<comment type="similarity">
    <text evidence="7">Belongs to the tRNA(Ile)-lysidine synthase family.</text>
</comment>
<dbReference type="GO" id="GO:0032267">
    <property type="term" value="F:tRNA(Ile)-lysidine synthase activity"/>
    <property type="evidence" value="ECO:0007669"/>
    <property type="project" value="UniProtKB-EC"/>
</dbReference>
<feature type="binding site" evidence="7">
    <location>
        <begin position="50"/>
        <end position="55"/>
    </location>
    <ligand>
        <name>ATP</name>
        <dbReference type="ChEBI" id="CHEBI:30616"/>
    </ligand>
</feature>
<comment type="caution">
    <text evidence="10">The sequence shown here is derived from an EMBL/GenBank/DDBJ whole genome shotgun (WGS) entry which is preliminary data.</text>
</comment>
<evidence type="ECO:0000256" key="1">
    <source>
        <dbReference type="ARBA" id="ARBA00022490"/>
    </source>
</evidence>
<evidence type="ECO:0000259" key="8">
    <source>
        <dbReference type="Pfam" id="PF01171"/>
    </source>
</evidence>
<proteinExistence type="inferred from homology"/>
<reference evidence="10" key="1">
    <citation type="submission" date="2020-08" db="EMBL/GenBank/DDBJ databases">
        <authorList>
            <person name="Cejkova D."/>
            <person name="Kubasova T."/>
            <person name="Jahodarova E."/>
            <person name="Rychlik I."/>
        </authorList>
    </citation>
    <scope>NUCLEOTIDE SEQUENCE</scope>
    <source>
        <strain evidence="10">An836</strain>
    </source>
</reference>
<keyword evidence="11" id="KW-1185">Reference proteome</keyword>
<comment type="function">
    <text evidence="7">Ligates lysine onto the cytidine present at position 34 of the AUA codon-specific tRNA(Ile) that contains the anticodon CAU, in an ATP-dependent manner. Cytidine is converted to lysidine, thus changing the amino acid specificity of the tRNA from methionine to isoleucine.</text>
</comment>
<dbReference type="Pfam" id="PF09179">
    <property type="entry name" value="TilS"/>
    <property type="match status" value="1"/>
</dbReference>
<dbReference type="AlphaFoldDB" id="A0A938WZL3"/>
<accession>A0A938WZL3</accession>
<evidence type="ECO:0000256" key="6">
    <source>
        <dbReference type="ARBA" id="ARBA00048539"/>
    </source>
</evidence>
<dbReference type="InterPro" id="IPR012094">
    <property type="entry name" value="tRNA_Ile_lys_synt"/>
</dbReference>
<dbReference type="GO" id="GO:0005737">
    <property type="term" value="C:cytoplasm"/>
    <property type="evidence" value="ECO:0007669"/>
    <property type="project" value="UniProtKB-SubCell"/>
</dbReference>
<keyword evidence="4 7" id="KW-0547">Nucleotide-binding</keyword>
<protein>
    <recommendedName>
        <fullName evidence="7">tRNA(Ile)-lysidine synthase</fullName>
        <ecNumber evidence="7">6.3.4.19</ecNumber>
    </recommendedName>
    <alternativeName>
        <fullName evidence="7">tRNA(Ile)-2-lysyl-cytidine synthase</fullName>
    </alternativeName>
    <alternativeName>
        <fullName evidence="7">tRNA(Ile)-lysidine synthetase</fullName>
    </alternativeName>
</protein>
<evidence type="ECO:0000313" key="11">
    <source>
        <dbReference type="Proteomes" id="UP000718821"/>
    </source>
</evidence>